<dbReference type="CDD" id="cd02440">
    <property type="entry name" value="AdoMet_MTases"/>
    <property type="match status" value="1"/>
</dbReference>
<proteinExistence type="predicted"/>
<dbReference type="Pfam" id="PF05175">
    <property type="entry name" value="MTS"/>
    <property type="match status" value="1"/>
</dbReference>
<dbReference type="InterPro" id="IPR029063">
    <property type="entry name" value="SAM-dependent_MTases_sf"/>
</dbReference>
<dbReference type="InterPro" id="IPR046977">
    <property type="entry name" value="RsmC/RlmG"/>
</dbReference>
<evidence type="ECO:0000256" key="1">
    <source>
        <dbReference type="ARBA" id="ARBA00022603"/>
    </source>
</evidence>
<feature type="domain" description="Methyltransferase small" evidence="3">
    <location>
        <begin position="28"/>
        <end position="192"/>
    </location>
</feature>
<evidence type="ECO:0000259" key="3">
    <source>
        <dbReference type="Pfam" id="PF05175"/>
    </source>
</evidence>
<dbReference type="GO" id="GO:0008757">
    <property type="term" value="F:S-adenosylmethionine-dependent methyltransferase activity"/>
    <property type="evidence" value="ECO:0007669"/>
    <property type="project" value="InterPro"/>
</dbReference>
<evidence type="ECO:0000313" key="4">
    <source>
        <dbReference type="EMBL" id="AEM39546.1"/>
    </source>
</evidence>
<dbReference type="SUPFAM" id="SSF53335">
    <property type="entry name" value="S-adenosyl-L-methionine-dependent methyltransferases"/>
    <property type="match status" value="1"/>
</dbReference>
<sequence>MSHYYRPGRRRYRGVWVVADTLRGVTVEFRVSGDVFSADEIDEGTRLLVENARVPEEGTVLDLGCGYGVIGITLAKAYPRLRVYMVDVNPRAVELARVNAKHNGVADRVVVLHGDLYEPVKGHRFDAIITNPPLAAGMDVVERIVREAPEHLNQGGSLQMVLKKGADRIARVMDEVFGSHEVLLRKKGYTILMAVKR</sequence>
<dbReference type="OrthoDB" id="4668at2157"/>
<dbReference type="HOGENOM" id="CLU_018398_7_2_2"/>
<dbReference type="Gene3D" id="3.40.50.150">
    <property type="entry name" value="Vaccinia Virus protein VP39"/>
    <property type="match status" value="1"/>
</dbReference>
<keyword evidence="5" id="KW-1185">Reference proteome</keyword>
<dbReference type="KEGG" id="pfm:Pyrfu_1690"/>
<name>G0ECH6_PYRF1</name>
<keyword evidence="1 4" id="KW-0489">Methyltransferase</keyword>
<dbReference type="GO" id="GO:0032259">
    <property type="term" value="P:methylation"/>
    <property type="evidence" value="ECO:0007669"/>
    <property type="project" value="UniProtKB-KW"/>
</dbReference>
<protein>
    <submittedName>
        <fullName evidence="4">Methyltransferase small</fullName>
    </submittedName>
</protein>
<dbReference type="PANTHER" id="PTHR47816">
    <property type="entry name" value="RIBOSOMAL RNA SMALL SUBUNIT METHYLTRANSFERASE C"/>
    <property type="match status" value="1"/>
</dbReference>
<evidence type="ECO:0000256" key="2">
    <source>
        <dbReference type="ARBA" id="ARBA00022679"/>
    </source>
</evidence>
<dbReference type="STRING" id="694429.Pyrfu_1690"/>
<dbReference type="InParanoid" id="G0ECH6"/>
<organism evidence="4 5">
    <name type="scientific">Pyrolobus fumarii (strain DSM 11204 / 1A)</name>
    <dbReference type="NCBI Taxonomy" id="694429"/>
    <lineage>
        <taxon>Archaea</taxon>
        <taxon>Thermoproteota</taxon>
        <taxon>Thermoprotei</taxon>
        <taxon>Desulfurococcales</taxon>
        <taxon>Pyrodictiaceae</taxon>
        <taxon>Pyrolobus</taxon>
    </lineage>
</organism>
<dbReference type="EMBL" id="CP002838">
    <property type="protein sequence ID" value="AEM39546.1"/>
    <property type="molecule type" value="Genomic_DNA"/>
</dbReference>
<gene>
    <name evidence="4" type="ordered locus">Pyrfu_1690</name>
</gene>
<dbReference type="AlphaFoldDB" id="G0ECH6"/>
<accession>G0ECH6</accession>
<dbReference type="Proteomes" id="UP000001037">
    <property type="component" value="Chromosome"/>
</dbReference>
<dbReference type="InterPro" id="IPR007848">
    <property type="entry name" value="Small_mtfrase_dom"/>
</dbReference>
<evidence type="ECO:0000313" key="5">
    <source>
        <dbReference type="Proteomes" id="UP000001037"/>
    </source>
</evidence>
<dbReference type="PANTHER" id="PTHR47816:SF4">
    <property type="entry name" value="RIBOSOMAL RNA SMALL SUBUNIT METHYLTRANSFERASE C"/>
    <property type="match status" value="1"/>
</dbReference>
<reference evidence="4 5" key="1">
    <citation type="journal article" date="2011" name="Stand. Genomic Sci.">
        <title>Complete genome sequence of the hyperthermophilic chemolithoautotroph Pyrolobus fumarii type strain (1A).</title>
        <authorList>
            <person name="Anderson I."/>
            <person name="Goker M."/>
            <person name="Nolan M."/>
            <person name="Lucas S."/>
            <person name="Hammon N."/>
            <person name="Deshpande S."/>
            <person name="Cheng J.F."/>
            <person name="Tapia R."/>
            <person name="Han C."/>
            <person name="Goodwin L."/>
            <person name="Pitluck S."/>
            <person name="Huntemann M."/>
            <person name="Liolios K."/>
            <person name="Ivanova N."/>
            <person name="Pagani I."/>
            <person name="Mavromatis K."/>
            <person name="Ovchinikova G."/>
            <person name="Pati A."/>
            <person name="Chen A."/>
            <person name="Palaniappan K."/>
            <person name="Land M."/>
            <person name="Hauser L."/>
            <person name="Brambilla E.M."/>
            <person name="Huber H."/>
            <person name="Yasawong M."/>
            <person name="Rohde M."/>
            <person name="Spring S."/>
            <person name="Abt B."/>
            <person name="Sikorski J."/>
            <person name="Wirth R."/>
            <person name="Detter J.C."/>
            <person name="Woyke T."/>
            <person name="Bristow J."/>
            <person name="Eisen J.A."/>
            <person name="Markowitz V."/>
            <person name="Hugenholtz P."/>
            <person name="Kyrpides N.C."/>
            <person name="Klenk H.P."/>
            <person name="Lapidus A."/>
        </authorList>
    </citation>
    <scope>NUCLEOTIDE SEQUENCE [LARGE SCALE GENOMIC DNA]</scope>
    <source>
        <strain evidence="5">DSM 11204 / 1A</strain>
    </source>
</reference>
<keyword evidence="2 4" id="KW-0808">Transferase</keyword>
<dbReference type="eggNOG" id="arCOG00110">
    <property type="taxonomic scope" value="Archaea"/>
</dbReference>